<proteinExistence type="predicted"/>
<reference evidence="1" key="1">
    <citation type="submission" date="2022-11" db="EMBL/GenBank/DDBJ databases">
        <authorList>
            <person name="Hyden B.L."/>
            <person name="Feng K."/>
            <person name="Yates T."/>
            <person name="Jawdy S."/>
            <person name="Smart L.B."/>
            <person name="Muchero W."/>
        </authorList>
    </citation>
    <scope>NUCLEOTIDE SEQUENCE</scope>
    <source>
        <tissue evidence="1">Shoot tip</tissue>
    </source>
</reference>
<reference evidence="1" key="2">
    <citation type="journal article" date="2023" name="Int. J. Mol. Sci.">
        <title>De Novo Assembly and Annotation of 11 Diverse Shrub Willow (Salix) Genomes Reveals Novel Gene Organization in Sex-Linked Regions.</title>
        <authorList>
            <person name="Hyden B."/>
            <person name="Feng K."/>
            <person name="Yates T.B."/>
            <person name="Jawdy S."/>
            <person name="Cereghino C."/>
            <person name="Smart L.B."/>
            <person name="Muchero W."/>
        </authorList>
    </citation>
    <scope>NUCLEOTIDE SEQUENCE</scope>
    <source>
        <tissue evidence="1">Shoot tip</tissue>
    </source>
</reference>
<dbReference type="Proteomes" id="UP001151752">
    <property type="component" value="Chromosome 6"/>
</dbReference>
<sequence>MEVVEGKLRPMLPHEDNDQLGELINLVSQSWDQDASAGPSFARIASVARCIAIATPSEVQIGPRPVREHIA</sequence>
<keyword evidence="2" id="KW-1185">Reference proteome</keyword>
<dbReference type="AlphaFoldDB" id="A0A9Q0VBR5"/>
<accession>A0A9Q0VBR5</accession>
<organism evidence="1 2">
    <name type="scientific">Salix koriyanagi</name>
    <dbReference type="NCBI Taxonomy" id="2511006"/>
    <lineage>
        <taxon>Eukaryota</taxon>
        <taxon>Viridiplantae</taxon>
        <taxon>Streptophyta</taxon>
        <taxon>Embryophyta</taxon>
        <taxon>Tracheophyta</taxon>
        <taxon>Spermatophyta</taxon>
        <taxon>Magnoliopsida</taxon>
        <taxon>eudicotyledons</taxon>
        <taxon>Gunneridae</taxon>
        <taxon>Pentapetalae</taxon>
        <taxon>rosids</taxon>
        <taxon>fabids</taxon>
        <taxon>Malpighiales</taxon>
        <taxon>Salicaceae</taxon>
        <taxon>Saliceae</taxon>
        <taxon>Salix</taxon>
    </lineage>
</organism>
<gene>
    <name evidence="1" type="ORF">OIU74_028475</name>
</gene>
<protein>
    <submittedName>
        <fullName evidence="1">Uncharacterized protein</fullName>
    </submittedName>
</protein>
<name>A0A9Q0VBR5_9ROSI</name>
<evidence type="ECO:0000313" key="2">
    <source>
        <dbReference type="Proteomes" id="UP001151752"/>
    </source>
</evidence>
<comment type="caution">
    <text evidence="1">The sequence shown here is derived from an EMBL/GenBank/DDBJ whole genome shotgun (WGS) entry which is preliminary data.</text>
</comment>
<dbReference type="EMBL" id="JAPFFM010000009">
    <property type="protein sequence ID" value="KAJ6745816.1"/>
    <property type="molecule type" value="Genomic_DNA"/>
</dbReference>
<evidence type="ECO:0000313" key="1">
    <source>
        <dbReference type="EMBL" id="KAJ6745816.1"/>
    </source>
</evidence>